<name>A0A553PBT9_TIGCA</name>
<keyword evidence="2" id="KW-1185">Reference proteome</keyword>
<dbReference type="EMBL" id="VCGU01000005">
    <property type="protein sequence ID" value="TRY75147.1"/>
    <property type="molecule type" value="Genomic_DNA"/>
</dbReference>
<sequence length="69" mass="7831">MVTMPAKWKRKQTKMRLVFGVRRCKPPTILQSGREIVANQQSIRGWPFPNPKPPPKLDTVYGNGVACKP</sequence>
<dbReference type="AlphaFoldDB" id="A0A553PBT9"/>
<proteinExistence type="predicted"/>
<accession>A0A553PBT9</accession>
<evidence type="ECO:0000313" key="1">
    <source>
        <dbReference type="EMBL" id="TRY75147.1"/>
    </source>
</evidence>
<evidence type="ECO:0000313" key="2">
    <source>
        <dbReference type="Proteomes" id="UP000318571"/>
    </source>
</evidence>
<dbReference type="Proteomes" id="UP000318571">
    <property type="component" value="Chromosome 2"/>
</dbReference>
<protein>
    <submittedName>
        <fullName evidence="1">Uncharacterized protein</fullName>
    </submittedName>
</protein>
<gene>
    <name evidence="1" type="ORF">TCAL_15687</name>
</gene>
<comment type="caution">
    <text evidence="1">The sequence shown here is derived from an EMBL/GenBank/DDBJ whole genome shotgun (WGS) entry which is preliminary data.</text>
</comment>
<organism evidence="1 2">
    <name type="scientific">Tigriopus californicus</name>
    <name type="common">Marine copepod</name>
    <dbReference type="NCBI Taxonomy" id="6832"/>
    <lineage>
        <taxon>Eukaryota</taxon>
        <taxon>Metazoa</taxon>
        <taxon>Ecdysozoa</taxon>
        <taxon>Arthropoda</taxon>
        <taxon>Crustacea</taxon>
        <taxon>Multicrustacea</taxon>
        <taxon>Hexanauplia</taxon>
        <taxon>Copepoda</taxon>
        <taxon>Harpacticoida</taxon>
        <taxon>Harpacticidae</taxon>
        <taxon>Tigriopus</taxon>
    </lineage>
</organism>
<reference evidence="1 2" key="1">
    <citation type="journal article" date="2018" name="Nat. Ecol. Evol.">
        <title>Genomic signatures of mitonuclear coevolution across populations of Tigriopus californicus.</title>
        <authorList>
            <person name="Barreto F.S."/>
            <person name="Watson E.T."/>
            <person name="Lima T.G."/>
            <person name="Willett C.S."/>
            <person name="Edmands S."/>
            <person name="Li W."/>
            <person name="Burton R.S."/>
        </authorList>
    </citation>
    <scope>NUCLEOTIDE SEQUENCE [LARGE SCALE GENOMIC DNA]</scope>
    <source>
        <strain evidence="1 2">San Diego</strain>
    </source>
</reference>